<feature type="transmembrane region" description="Helical" evidence="8">
    <location>
        <begin position="1040"/>
        <end position="1062"/>
    </location>
</feature>
<dbReference type="SUPFAM" id="SSF49265">
    <property type="entry name" value="Fibronectin type III"/>
    <property type="match status" value="1"/>
</dbReference>
<keyword evidence="4" id="KW-1015">Disulfide bond</keyword>
<dbReference type="PANTHER" id="PTHR11640:SF134">
    <property type="entry name" value="ECHINOID, ISOFORM A-RELATED"/>
    <property type="match status" value="1"/>
</dbReference>
<feature type="domain" description="Ig-like" evidence="9">
    <location>
        <begin position="445"/>
        <end position="526"/>
    </location>
</feature>
<dbReference type="EMBL" id="JYDO01000185">
    <property type="protein sequence ID" value="KRZ67819.1"/>
    <property type="molecule type" value="Genomic_DNA"/>
</dbReference>
<evidence type="ECO:0000256" key="6">
    <source>
        <dbReference type="ARBA" id="ARBA00023319"/>
    </source>
</evidence>
<sequence>MNATHAAAADDAGAPAASVVPVVVVRLVSRLIGRPICTINLLPAHHDPEYCNDYLYAVARRRSRRPGQGRDCHHALLLPFGLVDQQNHHFKCASVFVTLPSIQVSNKLGSIWSKHHSQLLLEMTNHCLTLFLVCFSLHQGISAGSDEFVKQPQGEPYYVTVGSPGLVLPCVVQSKYASAPYSVYWMRLVDSTPYLVQADSKYEIDRHSCDSCFNLRIKTVDYSRDNGKFYCQIAGPDGFASTSVVAEVVVLVRPQKPTLTKERVETREGQLEHLQCESIGGNPPPEMRWFFDNGTEVTHLAEVRNATAKDKPTVSTLAWHVSADENGLRLGCKVWNLAMGKTTPAQETWSQQLLVRYPPKVTVGPDARYGIEVGQEAKLTCSARGNPPPTRYSWRRTGGTRDSTWTEQNISLTVERDDSGSYVCKAENADGSGEATLDLDVQYGPELVVADEVVVQQGETLVLKCVANANPPTKTVVWTTPTGDTHPTPTLHLPNVRRQQAGNYTCTASNELRLYGAGSVSSRTASKRTRVLVSHAPGEARITVAEPVLVGSTVVLNCSASDPGYPAARFRWKAPGQRDYEYGARFSYPISDVQLTHAGDYWCQPFNDVGDGQANKYKLIVREPARLVKTLKSEDTVREKETNYRLICSAQGNPIPNITWYFNDQPVNSERFLSILEPEAQNCDVPERCSYKVSSSLQWMTGMRWNDKGYYTCQAYNGAGRASESRMLLKVQHRPVVVNDPERPTVAAQLGHRARVSCRASASPEPVFRWYRNGQELSQSNVDFGSTQQRNHSFDVYENTLLLSDVQQTDLGAYTCKVANLFGEDSFVFNLQPKSKPSPASDLKAEPLTHRSMRLSWIPGFDGGETQQFTVEISHDGRVIKTISAPATEPPPSQHFVGIETPRPVEFNVTNLAPLTVYSFRVKAINKIGESEWTQPLVAITSDSPINPSIPAPDSASYDSMTQVLAFQPPLDPNRYCLMIYLLKSSDLWERWDCVSETDKVELVPTAASLRVRNCYQQTLECSEVIEAAIGVATAVGWEVVAAICFTVLLFVLVVAVVGLYCRRHRLANEKKHLVNNGNGVGVYGSDCAKNRQISAPIYAEKTFSASSLGVDRNTGSSKDSGVFTSMSNYQYDGPLVNGTAVNYTDTNGGTLPCQRGGGGYEDHQRRTSQEQQQQQQQHWQQQQHLCGGDYSTTGEPGYGHLGNGYTMPVVYGQNFVDMNPAGGSIYASREGSIHSGYSTPSQKRVIREIIV</sequence>
<dbReference type="Gene3D" id="2.60.40.10">
    <property type="entry name" value="Immunoglobulins"/>
    <property type="match status" value="8"/>
</dbReference>
<feature type="domain" description="Ig-like" evidence="9">
    <location>
        <begin position="254"/>
        <end position="350"/>
    </location>
</feature>
<evidence type="ECO:0000313" key="12">
    <source>
        <dbReference type="Proteomes" id="UP000054843"/>
    </source>
</evidence>
<evidence type="ECO:0000259" key="9">
    <source>
        <dbReference type="PROSITE" id="PS50835"/>
    </source>
</evidence>
<evidence type="ECO:0000259" key="10">
    <source>
        <dbReference type="PROSITE" id="PS50853"/>
    </source>
</evidence>
<evidence type="ECO:0000256" key="8">
    <source>
        <dbReference type="SAM" id="Phobius"/>
    </source>
</evidence>
<dbReference type="GO" id="GO:0098609">
    <property type="term" value="P:cell-cell adhesion"/>
    <property type="evidence" value="ECO:0007669"/>
    <property type="project" value="TreeGrafter"/>
</dbReference>
<keyword evidence="8" id="KW-1133">Transmembrane helix</keyword>
<dbReference type="InterPro" id="IPR013151">
    <property type="entry name" value="Immunoglobulin_dom"/>
</dbReference>
<feature type="domain" description="Ig-like" evidence="9">
    <location>
        <begin position="735"/>
        <end position="820"/>
    </location>
</feature>
<feature type="region of interest" description="Disordered" evidence="7">
    <location>
        <begin position="1152"/>
        <end position="1192"/>
    </location>
</feature>
<dbReference type="Pfam" id="PF07679">
    <property type="entry name" value="I-set"/>
    <property type="match status" value="1"/>
</dbReference>
<dbReference type="SUPFAM" id="SSF48726">
    <property type="entry name" value="Immunoglobulin"/>
    <property type="match status" value="7"/>
</dbReference>
<proteinExistence type="predicted"/>
<keyword evidence="12" id="KW-1185">Reference proteome</keyword>
<feature type="compositionally biased region" description="Low complexity" evidence="7">
    <location>
        <begin position="1170"/>
        <end position="1184"/>
    </location>
</feature>
<dbReference type="InterPro" id="IPR013783">
    <property type="entry name" value="Ig-like_fold"/>
</dbReference>
<name>A0A0V1M773_9BILA</name>
<organism evidence="11 12">
    <name type="scientific">Trichinella papuae</name>
    <dbReference type="NCBI Taxonomy" id="268474"/>
    <lineage>
        <taxon>Eukaryota</taxon>
        <taxon>Metazoa</taxon>
        <taxon>Ecdysozoa</taxon>
        <taxon>Nematoda</taxon>
        <taxon>Enoplea</taxon>
        <taxon>Dorylaimia</taxon>
        <taxon>Trichinellida</taxon>
        <taxon>Trichinellidae</taxon>
        <taxon>Trichinella</taxon>
    </lineage>
</organism>
<dbReference type="InterPro" id="IPR007110">
    <property type="entry name" value="Ig-like_dom"/>
</dbReference>
<dbReference type="PROSITE" id="PS50835">
    <property type="entry name" value="IG_LIKE"/>
    <property type="match status" value="7"/>
</dbReference>
<dbReference type="AlphaFoldDB" id="A0A0V1M773"/>
<feature type="domain" description="Ig-like" evidence="9">
    <location>
        <begin position="537"/>
        <end position="621"/>
    </location>
</feature>
<dbReference type="GO" id="GO:0005911">
    <property type="term" value="C:cell-cell junction"/>
    <property type="evidence" value="ECO:0007669"/>
    <property type="project" value="TreeGrafter"/>
</dbReference>
<keyword evidence="3 8" id="KW-0472">Membrane</keyword>
<reference evidence="11 12" key="1">
    <citation type="submission" date="2015-01" db="EMBL/GenBank/DDBJ databases">
        <title>Evolution of Trichinella species and genotypes.</title>
        <authorList>
            <person name="Korhonen P.K."/>
            <person name="Edoardo P."/>
            <person name="Giuseppe L.R."/>
            <person name="Gasser R.B."/>
        </authorList>
    </citation>
    <scope>NUCLEOTIDE SEQUENCE [LARGE SCALE GENOMIC DNA]</scope>
    <source>
        <strain evidence="11">ISS1980</strain>
    </source>
</reference>
<dbReference type="GO" id="GO:0050839">
    <property type="term" value="F:cell adhesion molecule binding"/>
    <property type="evidence" value="ECO:0007669"/>
    <property type="project" value="TreeGrafter"/>
</dbReference>
<comment type="subcellular location">
    <subcellularLocation>
        <location evidence="1">Membrane</location>
        <topology evidence="1">Single-pass type I membrane protein</topology>
    </subcellularLocation>
</comment>
<dbReference type="InterPro" id="IPR013162">
    <property type="entry name" value="CD80_C2-set"/>
</dbReference>
<keyword evidence="8" id="KW-0812">Transmembrane</keyword>
<dbReference type="STRING" id="268474.A0A0V1M773"/>
<feature type="domain" description="Ig-like" evidence="9">
    <location>
        <begin position="624"/>
        <end position="729"/>
    </location>
</feature>
<feature type="domain" description="Fibronectin type-III" evidence="10">
    <location>
        <begin position="839"/>
        <end position="944"/>
    </location>
</feature>
<dbReference type="Pfam" id="PF13927">
    <property type="entry name" value="Ig_3"/>
    <property type="match status" value="3"/>
</dbReference>
<dbReference type="PROSITE" id="PS50853">
    <property type="entry name" value="FN3"/>
    <property type="match status" value="1"/>
</dbReference>
<dbReference type="SMART" id="SM00408">
    <property type="entry name" value="IGc2"/>
    <property type="match status" value="5"/>
</dbReference>
<evidence type="ECO:0000256" key="7">
    <source>
        <dbReference type="SAM" id="MobiDB-lite"/>
    </source>
</evidence>
<dbReference type="InterPro" id="IPR051275">
    <property type="entry name" value="Cell_adhesion_signaling"/>
</dbReference>
<dbReference type="GO" id="GO:0005886">
    <property type="term" value="C:plasma membrane"/>
    <property type="evidence" value="ECO:0007669"/>
    <property type="project" value="TreeGrafter"/>
</dbReference>
<dbReference type="InterPro" id="IPR003961">
    <property type="entry name" value="FN3_dom"/>
</dbReference>
<dbReference type="InterPro" id="IPR003599">
    <property type="entry name" value="Ig_sub"/>
</dbReference>
<dbReference type="InterPro" id="IPR036116">
    <property type="entry name" value="FN3_sf"/>
</dbReference>
<keyword evidence="2" id="KW-0677">Repeat</keyword>
<comment type="caution">
    <text evidence="11">The sequence shown here is derived from an EMBL/GenBank/DDBJ whole genome shotgun (WGS) entry which is preliminary data.</text>
</comment>
<evidence type="ECO:0000256" key="2">
    <source>
        <dbReference type="ARBA" id="ARBA00022737"/>
    </source>
</evidence>
<dbReference type="SMART" id="SM00060">
    <property type="entry name" value="FN3"/>
    <property type="match status" value="1"/>
</dbReference>
<evidence type="ECO:0000313" key="11">
    <source>
        <dbReference type="EMBL" id="KRZ67819.1"/>
    </source>
</evidence>
<keyword evidence="6" id="KW-0393">Immunoglobulin domain</keyword>
<accession>A0A0V1M773</accession>
<dbReference type="PANTHER" id="PTHR11640">
    <property type="entry name" value="NEPHRIN"/>
    <property type="match status" value="1"/>
</dbReference>
<gene>
    <name evidence="11" type="primary">DSCAML1</name>
    <name evidence="11" type="ORF">T10_1593</name>
</gene>
<evidence type="ECO:0000256" key="1">
    <source>
        <dbReference type="ARBA" id="ARBA00004479"/>
    </source>
</evidence>
<keyword evidence="5" id="KW-0325">Glycoprotein</keyword>
<dbReference type="InterPro" id="IPR013098">
    <property type="entry name" value="Ig_I-set"/>
</dbReference>
<dbReference type="InterPro" id="IPR003598">
    <property type="entry name" value="Ig_sub2"/>
</dbReference>
<dbReference type="Pfam" id="PF00041">
    <property type="entry name" value="fn3"/>
    <property type="match status" value="1"/>
</dbReference>
<dbReference type="CDD" id="cd00063">
    <property type="entry name" value="FN3"/>
    <property type="match status" value="1"/>
</dbReference>
<evidence type="ECO:0000256" key="3">
    <source>
        <dbReference type="ARBA" id="ARBA00023136"/>
    </source>
</evidence>
<evidence type="ECO:0000256" key="5">
    <source>
        <dbReference type="ARBA" id="ARBA00023180"/>
    </source>
</evidence>
<dbReference type="SMART" id="SM00409">
    <property type="entry name" value="IG"/>
    <property type="match status" value="6"/>
</dbReference>
<dbReference type="OrthoDB" id="5857426at2759"/>
<evidence type="ECO:0000256" key="4">
    <source>
        <dbReference type="ARBA" id="ARBA00023157"/>
    </source>
</evidence>
<dbReference type="Proteomes" id="UP000054843">
    <property type="component" value="Unassembled WGS sequence"/>
</dbReference>
<protein>
    <submittedName>
        <fullName evidence="11">Down syndrome cell adhesion molecule-like protein 1</fullName>
    </submittedName>
</protein>
<feature type="domain" description="Ig-like" evidence="9">
    <location>
        <begin position="152"/>
        <end position="246"/>
    </location>
</feature>
<dbReference type="Pfam" id="PF08205">
    <property type="entry name" value="C2-set_2"/>
    <property type="match status" value="1"/>
</dbReference>
<feature type="domain" description="Ig-like" evidence="9">
    <location>
        <begin position="359"/>
        <end position="440"/>
    </location>
</feature>
<dbReference type="Pfam" id="PF00047">
    <property type="entry name" value="ig"/>
    <property type="match status" value="1"/>
</dbReference>
<dbReference type="InterPro" id="IPR036179">
    <property type="entry name" value="Ig-like_dom_sf"/>
</dbReference>